<dbReference type="Pfam" id="PF13377">
    <property type="entry name" value="Peripla_BP_3"/>
    <property type="match status" value="1"/>
</dbReference>
<gene>
    <name evidence="6" type="ORF">KTH89_18230</name>
</gene>
<evidence type="ECO:0000259" key="5">
    <source>
        <dbReference type="PROSITE" id="PS50932"/>
    </source>
</evidence>
<reference evidence="6" key="1">
    <citation type="submission" date="2021-06" db="EMBL/GenBank/DDBJ databases">
        <title>Description of novel taxa of the family Lachnospiraceae.</title>
        <authorList>
            <person name="Chaplin A.V."/>
            <person name="Sokolova S.R."/>
            <person name="Pikina A.P."/>
            <person name="Korzhanova M."/>
            <person name="Belova V."/>
            <person name="Korostin D."/>
            <person name="Efimov B.A."/>
        </authorList>
    </citation>
    <scope>NUCLEOTIDE SEQUENCE</scope>
    <source>
        <strain evidence="6">ASD5720</strain>
    </source>
</reference>
<feature type="domain" description="HTH lacI-type" evidence="5">
    <location>
        <begin position="1"/>
        <end position="52"/>
    </location>
</feature>
<dbReference type="AlphaFoldDB" id="A0A949NG66"/>
<dbReference type="SMART" id="SM00354">
    <property type="entry name" value="HTH_LACI"/>
    <property type="match status" value="1"/>
</dbReference>
<keyword evidence="7" id="KW-1185">Reference proteome</keyword>
<evidence type="ECO:0000313" key="6">
    <source>
        <dbReference type="EMBL" id="MBU9738484.1"/>
    </source>
</evidence>
<accession>A0A949NG66</accession>
<dbReference type="GO" id="GO:0000976">
    <property type="term" value="F:transcription cis-regulatory region binding"/>
    <property type="evidence" value="ECO:0007669"/>
    <property type="project" value="TreeGrafter"/>
</dbReference>
<dbReference type="InterPro" id="IPR046335">
    <property type="entry name" value="LacI/GalR-like_sensor"/>
</dbReference>
<evidence type="ECO:0000256" key="2">
    <source>
        <dbReference type="ARBA" id="ARBA00023015"/>
    </source>
</evidence>
<proteinExistence type="predicted"/>
<dbReference type="CDD" id="cd06267">
    <property type="entry name" value="PBP1_LacI_sugar_binding-like"/>
    <property type="match status" value="1"/>
</dbReference>
<dbReference type="SUPFAM" id="SSF53822">
    <property type="entry name" value="Periplasmic binding protein-like I"/>
    <property type="match status" value="1"/>
</dbReference>
<evidence type="ECO:0000256" key="4">
    <source>
        <dbReference type="ARBA" id="ARBA00023163"/>
    </source>
</evidence>
<keyword evidence="4" id="KW-0804">Transcription</keyword>
<dbReference type="PROSITE" id="PS50932">
    <property type="entry name" value="HTH_LACI_2"/>
    <property type="match status" value="1"/>
</dbReference>
<evidence type="ECO:0000256" key="1">
    <source>
        <dbReference type="ARBA" id="ARBA00022491"/>
    </source>
</evidence>
<keyword evidence="2" id="KW-0805">Transcription regulation</keyword>
<dbReference type="Pfam" id="PF00356">
    <property type="entry name" value="LacI"/>
    <property type="match status" value="1"/>
</dbReference>
<evidence type="ECO:0000313" key="7">
    <source>
        <dbReference type="Proteomes" id="UP000712157"/>
    </source>
</evidence>
<dbReference type="InterPro" id="IPR000843">
    <property type="entry name" value="HTH_LacI"/>
</dbReference>
<dbReference type="SUPFAM" id="SSF47413">
    <property type="entry name" value="lambda repressor-like DNA-binding domains"/>
    <property type="match status" value="1"/>
</dbReference>
<protein>
    <submittedName>
        <fullName evidence="6">LacI family transcriptional regulator</fullName>
    </submittedName>
</protein>
<dbReference type="PANTHER" id="PTHR30146">
    <property type="entry name" value="LACI-RELATED TRANSCRIPTIONAL REPRESSOR"/>
    <property type="match status" value="1"/>
</dbReference>
<evidence type="ECO:0000256" key="3">
    <source>
        <dbReference type="ARBA" id="ARBA00023125"/>
    </source>
</evidence>
<keyword evidence="3" id="KW-0238">DNA-binding</keyword>
<dbReference type="Gene3D" id="3.40.50.2300">
    <property type="match status" value="2"/>
</dbReference>
<name>A0A949NG66_9FIRM</name>
<dbReference type="InterPro" id="IPR010982">
    <property type="entry name" value="Lambda_DNA-bd_dom_sf"/>
</dbReference>
<organism evidence="6 7">
    <name type="scientific">Diplocloster agilis</name>
    <dbReference type="NCBI Taxonomy" id="2850323"/>
    <lineage>
        <taxon>Bacteria</taxon>
        <taxon>Bacillati</taxon>
        <taxon>Bacillota</taxon>
        <taxon>Clostridia</taxon>
        <taxon>Lachnospirales</taxon>
        <taxon>Lachnospiraceae</taxon>
        <taxon>Diplocloster</taxon>
    </lineage>
</organism>
<comment type="caution">
    <text evidence="6">The sequence shown here is derived from an EMBL/GenBank/DDBJ whole genome shotgun (WGS) entry which is preliminary data.</text>
</comment>
<dbReference type="CDD" id="cd01392">
    <property type="entry name" value="HTH_LacI"/>
    <property type="match status" value="1"/>
</dbReference>
<dbReference type="PANTHER" id="PTHR30146:SF148">
    <property type="entry name" value="HTH-TYPE TRANSCRIPTIONAL REPRESSOR PURR-RELATED"/>
    <property type="match status" value="1"/>
</dbReference>
<dbReference type="Gene3D" id="1.10.260.40">
    <property type="entry name" value="lambda repressor-like DNA-binding domains"/>
    <property type="match status" value="1"/>
</dbReference>
<dbReference type="Proteomes" id="UP000712157">
    <property type="component" value="Unassembled WGS sequence"/>
</dbReference>
<keyword evidence="1" id="KW-0678">Repressor</keyword>
<dbReference type="InterPro" id="IPR028082">
    <property type="entry name" value="Peripla_BP_I"/>
</dbReference>
<sequence>MRDITKMTGLSLATVSKYLNGGNVLPENRALIEQAIRELHYEVNEVARGLAKNKTKTIGVLIHHLDNIFASTIIARIEDILRQHDYGTIVCDCRGDLKLEEQEIRFLLSKRVDGIITLPTSGNAEYLKPAVERKVPVVLIDRTFGNGMFDTVLVDNREAVRGAVSVLIEKGHQRIGMICGGDQEYTARERLRGYFEALESANQKIEDGLIKRGELSVQHGYRGMQELLEMEERPTAVFLSNYEITLGAIVALNESGLKFPEDISIVGFDNMMLSQVIRPKLWMVVQPMDEIAEQAAELMLKRLEFDIEGEPVSVHLKTELICGDSIREITG</sequence>
<dbReference type="EMBL" id="JAHQCW010000035">
    <property type="protein sequence ID" value="MBU9738484.1"/>
    <property type="molecule type" value="Genomic_DNA"/>
</dbReference>
<dbReference type="GO" id="GO:0003700">
    <property type="term" value="F:DNA-binding transcription factor activity"/>
    <property type="evidence" value="ECO:0007669"/>
    <property type="project" value="TreeGrafter"/>
</dbReference>